<sequence>MKKALLSLLSLSSISFFAQDLTQIGKADLFTLSGGINANTIFYDGTALRDPFTYILSGNLNANISGIYNIPISFSYSNQDFEYSQPFKFNRLSIHPSYKWVTAHIGDVASSFSPYTVNGHQYTGLGVDITPNKPYKISAFGGRLIRALEYDEERPDQLPAYRRMGYGIKSSYQFKKANVGLTIFGAKDDESSLNQPVPDETGITPKENLVVSLDGGITLFDKAVLGAEFATSAVTQNLNAADAEGNIGALGFAFDEKTTTNYYNAFNVRLDYAILKGTIGAGYERIDPGYNTFGAYFFNNDLENITVNATQTLFKDKLSLGVNAGLQKDNLDNKKSSQQERTVVAVNANLTASERLSLSGSYSNFQSFTNIRSQFDYINQVTAVDNLDSLNFRQLTQNANLAANYRLSKNEKKPQTINVNLSYQDTQDIQEEEFNQFETTINTNEFFNGATSYTLGFTDLALSVSAAYNATITSAAEVETLTMGPSLAVNKQFFEKKLRSSLSSSYNTSSQDEEQQSRILNFRLNAGYTWLEKHQFNLSILSLFRNTPTADNTDFTATLGYSYAFTTAKKKDATKDRAGFNRNTALSLIKVRYRDNVYEGNAQEVLDQIKPAYLQVADIAGKTQLEQIDKLANDLLLLQFEEDAILRDKVIDYLDALYAEADFNVYYNEVLAEAGRELRNDGRRLSGGITTRYLSAKTEIENTPFEGIDPEEVADKNSGDFEEYSKKYVKFRLAEKQYNAHMQMMDDLALIKNAESFVKIPELRQFRDQQEQQVRELYLANEERENLKDLLLEGMIDYFQKNN</sequence>
<organism evidence="2 3">
    <name type="scientific">Gangjinia marincola</name>
    <dbReference type="NCBI Taxonomy" id="578463"/>
    <lineage>
        <taxon>Bacteria</taxon>
        <taxon>Pseudomonadati</taxon>
        <taxon>Bacteroidota</taxon>
        <taxon>Flavobacteriia</taxon>
        <taxon>Flavobacteriales</taxon>
        <taxon>Flavobacteriaceae</taxon>
        <taxon>Gangjinia</taxon>
    </lineage>
</organism>
<reference evidence="2 3" key="1">
    <citation type="journal article" date="2019" name="Int. J. Syst. Evol. Microbiol.">
        <title>The Global Catalogue of Microorganisms (GCM) 10K type strain sequencing project: providing services to taxonomists for standard genome sequencing and annotation.</title>
        <authorList>
            <consortium name="The Broad Institute Genomics Platform"/>
            <consortium name="The Broad Institute Genome Sequencing Center for Infectious Disease"/>
            <person name="Wu L."/>
            <person name="Ma J."/>
        </authorList>
    </citation>
    <scope>NUCLEOTIDE SEQUENCE [LARGE SCALE GENOMIC DNA]</scope>
    <source>
        <strain evidence="2 3">JCM 16082</strain>
    </source>
</reference>
<evidence type="ECO:0000313" key="2">
    <source>
        <dbReference type="EMBL" id="GAA0872315.1"/>
    </source>
</evidence>
<keyword evidence="3" id="KW-1185">Reference proteome</keyword>
<dbReference type="SUPFAM" id="SSF56935">
    <property type="entry name" value="Porins"/>
    <property type="match status" value="1"/>
</dbReference>
<proteinExistence type="predicted"/>
<evidence type="ECO:0000313" key="3">
    <source>
        <dbReference type="Proteomes" id="UP001500507"/>
    </source>
</evidence>
<accession>A0ABN1MGK3</accession>
<feature type="signal peptide" evidence="1">
    <location>
        <begin position="1"/>
        <end position="18"/>
    </location>
</feature>
<name>A0ABN1MGK3_9FLAO</name>
<feature type="chain" id="PRO_5046458174" description="Outer membrane protein beta-barrel domain-containing protein" evidence="1">
    <location>
        <begin position="19"/>
        <end position="803"/>
    </location>
</feature>
<dbReference type="EMBL" id="BAAAFG010000014">
    <property type="protein sequence ID" value="GAA0872315.1"/>
    <property type="molecule type" value="Genomic_DNA"/>
</dbReference>
<protein>
    <recommendedName>
        <fullName evidence="4">Outer membrane protein beta-barrel domain-containing protein</fullName>
    </recommendedName>
</protein>
<keyword evidence="1" id="KW-0732">Signal</keyword>
<comment type="caution">
    <text evidence="2">The sequence shown here is derived from an EMBL/GenBank/DDBJ whole genome shotgun (WGS) entry which is preliminary data.</text>
</comment>
<evidence type="ECO:0000256" key="1">
    <source>
        <dbReference type="SAM" id="SignalP"/>
    </source>
</evidence>
<dbReference type="RefSeq" id="WP_343765437.1">
    <property type="nucleotide sequence ID" value="NZ_BAAAFG010000014.1"/>
</dbReference>
<evidence type="ECO:0008006" key="4">
    <source>
        <dbReference type="Google" id="ProtNLM"/>
    </source>
</evidence>
<gene>
    <name evidence="2" type="ORF">GCM10009117_14620</name>
</gene>
<dbReference type="Proteomes" id="UP001500507">
    <property type="component" value="Unassembled WGS sequence"/>
</dbReference>